<accession>E8WYP3</accession>
<keyword evidence="5" id="KW-0411">Iron-sulfur</keyword>
<sequence length="352" mass="38707">MSQLYEIQPAPITSPAVLDSARISHLPILLLNVHTQCNCRCVMCDIWQRKDSRTMTAAEVTRHLDSFHALGVRQVVLTGGEPLLNPALAAICDLLHTLDIRITLLTTGLLLRNKAALIAAGIDDVILSIDGPPEIHNHIRRVPRAFEVIAQGVEAVRLLRPSIPITCRTTVQKQNHMHLRAAVQAAHSLALDSISFLPADVQSTAFNREQPWEAERKDEIGLNHAEVLSLEQEIEALIHEHQADIQARFIVESEAKLRRLATRFRERLEATPPRAPICNAPWVSAVMEVDGRIRPCFFHAPIGSASSGALEDALNSPAALAFRSQLDVAANPICQRCVCSLNYRAPQGAATP</sequence>
<dbReference type="STRING" id="1198114.AciX9_0570"/>
<dbReference type="PaxDb" id="1198114-AciX9_0570"/>
<dbReference type="GO" id="GO:0003824">
    <property type="term" value="F:catalytic activity"/>
    <property type="evidence" value="ECO:0007669"/>
    <property type="project" value="InterPro"/>
</dbReference>
<dbReference type="InterPro" id="IPR050377">
    <property type="entry name" value="Radical_SAM_PqqE_MftC-like"/>
</dbReference>
<dbReference type="GO" id="GO:0051536">
    <property type="term" value="F:iron-sulfur cluster binding"/>
    <property type="evidence" value="ECO:0007669"/>
    <property type="project" value="UniProtKB-KW"/>
</dbReference>
<feature type="domain" description="Radical SAM core" evidence="6">
    <location>
        <begin position="23"/>
        <end position="248"/>
    </location>
</feature>
<organism evidence="8">
    <name type="scientific">Granulicella tundricola (strain ATCC BAA-1859 / DSM 23138 / MP5ACTX9)</name>
    <dbReference type="NCBI Taxonomy" id="1198114"/>
    <lineage>
        <taxon>Bacteria</taxon>
        <taxon>Pseudomonadati</taxon>
        <taxon>Acidobacteriota</taxon>
        <taxon>Terriglobia</taxon>
        <taxon>Terriglobales</taxon>
        <taxon>Acidobacteriaceae</taxon>
        <taxon>Granulicella</taxon>
    </lineage>
</organism>
<dbReference type="eggNOG" id="COG0535">
    <property type="taxonomic scope" value="Bacteria"/>
</dbReference>
<dbReference type="PROSITE" id="PS51918">
    <property type="entry name" value="RADICAL_SAM"/>
    <property type="match status" value="1"/>
</dbReference>
<keyword evidence="4" id="KW-0408">Iron</keyword>
<evidence type="ECO:0000256" key="3">
    <source>
        <dbReference type="ARBA" id="ARBA00022723"/>
    </source>
</evidence>
<evidence type="ECO:0000256" key="2">
    <source>
        <dbReference type="ARBA" id="ARBA00022691"/>
    </source>
</evidence>
<dbReference type="InterPro" id="IPR058240">
    <property type="entry name" value="rSAM_sf"/>
</dbReference>
<evidence type="ECO:0000256" key="5">
    <source>
        <dbReference type="ARBA" id="ARBA00023014"/>
    </source>
</evidence>
<dbReference type="Proteomes" id="UP000000343">
    <property type="component" value="Chromosome"/>
</dbReference>
<dbReference type="CDD" id="cd01335">
    <property type="entry name" value="Radical_SAM"/>
    <property type="match status" value="1"/>
</dbReference>
<dbReference type="SFLD" id="SFLDG01386">
    <property type="entry name" value="main_SPASM_domain-containing"/>
    <property type="match status" value="1"/>
</dbReference>
<name>E8WYP3_GRATM</name>
<evidence type="ECO:0000259" key="6">
    <source>
        <dbReference type="PROSITE" id="PS51918"/>
    </source>
</evidence>
<dbReference type="SFLD" id="SFLDS00029">
    <property type="entry name" value="Radical_SAM"/>
    <property type="match status" value="1"/>
</dbReference>
<dbReference type="CDD" id="cd21109">
    <property type="entry name" value="SPASM"/>
    <property type="match status" value="1"/>
</dbReference>
<dbReference type="HOGENOM" id="CLU_009273_4_2_0"/>
<evidence type="ECO:0000313" key="7">
    <source>
        <dbReference type="EMBL" id="ADW67641.1"/>
    </source>
</evidence>
<proteinExistence type="predicted"/>
<dbReference type="PANTHER" id="PTHR11228:SF7">
    <property type="entry name" value="PQQA PEPTIDE CYCLASE"/>
    <property type="match status" value="1"/>
</dbReference>
<protein>
    <submittedName>
        <fullName evidence="7">Radical SAM domain protein</fullName>
    </submittedName>
</protein>
<dbReference type="InterPro" id="IPR023885">
    <property type="entry name" value="4Fe4S-binding_SPASM_dom"/>
</dbReference>
<gene>
    <name evidence="7" type="ordered locus">AciX9_0570</name>
</gene>
<dbReference type="SFLD" id="SFLDG01067">
    <property type="entry name" value="SPASM/twitch_domain_containing"/>
    <property type="match status" value="1"/>
</dbReference>
<dbReference type="EMBL" id="CP002480">
    <property type="protein sequence ID" value="ADW67641.1"/>
    <property type="molecule type" value="Genomic_DNA"/>
</dbReference>
<keyword evidence="8" id="KW-1185">Reference proteome</keyword>
<dbReference type="Pfam" id="PF04055">
    <property type="entry name" value="Radical_SAM"/>
    <property type="match status" value="1"/>
</dbReference>
<dbReference type="InterPro" id="IPR007197">
    <property type="entry name" value="rSAM"/>
</dbReference>
<evidence type="ECO:0000313" key="8">
    <source>
        <dbReference type="Proteomes" id="UP000000343"/>
    </source>
</evidence>
<dbReference type="SUPFAM" id="SSF102114">
    <property type="entry name" value="Radical SAM enzymes"/>
    <property type="match status" value="1"/>
</dbReference>
<evidence type="ECO:0000256" key="4">
    <source>
        <dbReference type="ARBA" id="ARBA00023004"/>
    </source>
</evidence>
<keyword evidence="2" id="KW-0949">S-adenosyl-L-methionine</keyword>
<dbReference type="PANTHER" id="PTHR11228">
    <property type="entry name" value="RADICAL SAM DOMAIN PROTEIN"/>
    <property type="match status" value="1"/>
</dbReference>
<dbReference type="GO" id="GO:0046872">
    <property type="term" value="F:metal ion binding"/>
    <property type="evidence" value="ECO:0007669"/>
    <property type="project" value="UniProtKB-KW"/>
</dbReference>
<reference evidence="8" key="1">
    <citation type="submission" date="2011-01" db="EMBL/GenBank/DDBJ databases">
        <title>Complete sequence of chromosome of Acidobacterium sp. MP5ACTX9.</title>
        <authorList>
            <consortium name="US DOE Joint Genome Institute"/>
            <person name="Lucas S."/>
            <person name="Copeland A."/>
            <person name="Lapidus A."/>
            <person name="Cheng J.-F."/>
            <person name="Goodwin L."/>
            <person name="Pitluck S."/>
            <person name="Teshima H."/>
            <person name="Detter J.C."/>
            <person name="Han C."/>
            <person name="Tapia R."/>
            <person name="Land M."/>
            <person name="Hauser L."/>
            <person name="Kyrpides N."/>
            <person name="Ivanova N."/>
            <person name="Ovchinnikova G."/>
            <person name="Pagani I."/>
            <person name="Rawat S.R."/>
            <person name="Mannisto M."/>
            <person name="Haggblom M.M."/>
            <person name="Woyke T."/>
        </authorList>
    </citation>
    <scope>NUCLEOTIDE SEQUENCE [LARGE SCALE GENOMIC DNA]</scope>
    <source>
        <strain evidence="8">MP5ACTX9</strain>
    </source>
</reference>
<dbReference type="Pfam" id="PF13186">
    <property type="entry name" value="SPASM"/>
    <property type="match status" value="1"/>
</dbReference>
<evidence type="ECO:0000256" key="1">
    <source>
        <dbReference type="ARBA" id="ARBA00001966"/>
    </source>
</evidence>
<dbReference type="RefSeq" id="WP_013578969.1">
    <property type="nucleotide sequence ID" value="NC_015064.1"/>
</dbReference>
<dbReference type="KEGG" id="acm:AciX9_0570"/>
<keyword evidence="3" id="KW-0479">Metal-binding</keyword>
<dbReference type="InterPro" id="IPR013785">
    <property type="entry name" value="Aldolase_TIM"/>
</dbReference>
<comment type="cofactor">
    <cofactor evidence="1">
        <name>[4Fe-4S] cluster</name>
        <dbReference type="ChEBI" id="CHEBI:49883"/>
    </cofactor>
</comment>
<dbReference type="AlphaFoldDB" id="E8WYP3"/>
<dbReference type="Gene3D" id="3.20.20.70">
    <property type="entry name" value="Aldolase class I"/>
    <property type="match status" value="1"/>
</dbReference>